<reference evidence="3 4" key="1">
    <citation type="submission" date="2023-09" db="EMBL/GenBank/DDBJ databases">
        <title>Nesidiocoris tenuis whole genome shotgun sequence.</title>
        <authorList>
            <person name="Shibata T."/>
            <person name="Shimoda M."/>
            <person name="Kobayashi T."/>
            <person name="Uehara T."/>
        </authorList>
    </citation>
    <scope>NUCLEOTIDE SEQUENCE [LARGE SCALE GENOMIC DNA]</scope>
    <source>
        <strain evidence="3 4">Japan</strain>
    </source>
</reference>
<dbReference type="EMBL" id="AP028921">
    <property type="protein sequence ID" value="BET01920.1"/>
    <property type="molecule type" value="Genomic_DNA"/>
</dbReference>
<protein>
    <recommendedName>
        <fullName evidence="5">DUF4794 domain-containing protein</fullName>
    </recommendedName>
</protein>
<keyword evidence="2" id="KW-0732">Signal</keyword>
<evidence type="ECO:0000256" key="2">
    <source>
        <dbReference type="SAM" id="SignalP"/>
    </source>
</evidence>
<evidence type="ECO:0000313" key="4">
    <source>
        <dbReference type="Proteomes" id="UP001307889"/>
    </source>
</evidence>
<name>A0ABN7BC12_9HEMI</name>
<evidence type="ECO:0008006" key="5">
    <source>
        <dbReference type="Google" id="ProtNLM"/>
    </source>
</evidence>
<evidence type="ECO:0000256" key="1">
    <source>
        <dbReference type="SAM" id="MobiDB-lite"/>
    </source>
</evidence>
<feature type="compositionally biased region" description="Acidic residues" evidence="1">
    <location>
        <begin position="66"/>
        <end position="82"/>
    </location>
</feature>
<dbReference type="Proteomes" id="UP001307889">
    <property type="component" value="Chromosome 13"/>
</dbReference>
<organism evidence="3 4">
    <name type="scientific">Nesidiocoris tenuis</name>
    <dbReference type="NCBI Taxonomy" id="355587"/>
    <lineage>
        <taxon>Eukaryota</taxon>
        <taxon>Metazoa</taxon>
        <taxon>Ecdysozoa</taxon>
        <taxon>Arthropoda</taxon>
        <taxon>Hexapoda</taxon>
        <taxon>Insecta</taxon>
        <taxon>Pterygota</taxon>
        <taxon>Neoptera</taxon>
        <taxon>Paraneoptera</taxon>
        <taxon>Hemiptera</taxon>
        <taxon>Heteroptera</taxon>
        <taxon>Panheteroptera</taxon>
        <taxon>Cimicomorpha</taxon>
        <taxon>Miridae</taxon>
        <taxon>Dicyphina</taxon>
        <taxon>Nesidiocoris</taxon>
    </lineage>
</organism>
<feature type="chain" id="PRO_5046294673" description="DUF4794 domain-containing protein" evidence="2">
    <location>
        <begin position="18"/>
        <end position="113"/>
    </location>
</feature>
<keyword evidence="4" id="KW-1185">Reference proteome</keyword>
<sequence length="113" mass="12283">MKLAIFSFFLSATLVRSAPQPQTVVVLVPQNTSPTGNVYFAFKQEGSPGSTEASTPAEKNTPTPETPDELDDNDELDEEEIDMTTATPKNDRPTTPIDYLPAKENGGKVGYVY</sequence>
<feature type="signal peptide" evidence="2">
    <location>
        <begin position="1"/>
        <end position="17"/>
    </location>
</feature>
<accession>A0ABN7BC12</accession>
<evidence type="ECO:0000313" key="3">
    <source>
        <dbReference type="EMBL" id="BET01920.1"/>
    </source>
</evidence>
<feature type="compositionally biased region" description="Polar residues" evidence="1">
    <location>
        <begin position="47"/>
        <end position="58"/>
    </location>
</feature>
<proteinExistence type="predicted"/>
<gene>
    <name evidence="3" type="ORF">NTJ_14738</name>
</gene>
<feature type="region of interest" description="Disordered" evidence="1">
    <location>
        <begin position="40"/>
        <end position="113"/>
    </location>
</feature>